<dbReference type="PROSITE" id="PS51192">
    <property type="entry name" value="HELICASE_ATP_BIND_1"/>
    <property type="match status" value="1"/>
</dbReference>
<dbReference type="Gene3D" id="3.40.50.10810">
    <property type="entry name" value="Tandem AAA-ATPase domain"/>
    <property type="match status" value="1"/>
</dbReference>
<organism evidence="2 3">
    <name type="scientific">Alloiococcus otitis ATCC 51267</name>
    <dbReference type="NCBI Taxonomy" id="883081"/>
    <lineage>
        <taxon>Bacteria</taxon>
        <taxon>Bacillati</taxon>
        <taxon>Bacillota</taxon>
        <taxon>Bacilli</taxon>
        <taxon>Lactobacillales</taxon>
        <taxon>Carnobacteriaceae</taxon>
        <taxon>Alloiococcus</taxon>
    </lineage>
</organism>
<dbReference type="InterPro" id="IPR000330">
    <property type="entry name" value="SNF2_N"/>
</dbReference>
<dbReference type="InterPro" id="IPR027417">
    <property type="entry name" value="P-loop_NTPase"/>
</dbReference>
<dbReference type="GO" id="GO:0005524">
    <property type="term" value="F:ATP binding"/>
    <property type="evidence" value="ECO:0007669"/>
    <property type="project" value="InterPro"/>
</dbReference>
<evidence type="ECO:0000259" key="1">
    <source>
        <dbReference type="PROSITE" id="PS51192"/>
    </source>
</evidence>
<dbReference type="Proteomes" id="UP000009875">
    <property type="component" value="Unassembled WGS sequence"/>
</dbReference>
<evidence type="ECO:0000313" key="3">
    <source>
        <dbReference type="Proteomes" id="UP000009875"/>
    </source>
</evidence>
<keyword evidence="3" id="KW-1185">Reference proteome</keyword>
<dbReference type="SMART" id="SM00487">
    <property type="entry name" value="DEXDc"/>
    <property type="match status" value="1"/>
</dbReference>
<dbReference type="PATRIC" id="fig|883081.3.peg.1605"/>
<gene>
    <name evidence="2" type="ORF">HMPREF9698_01601</name>
</gene>
<evidence type="ECO:0000313" key="2">
    <source>
        <dbReference type="EMBL" id="EKU92848.1"/>
    </source>
</evidence>
<accession>K9E858</accession>
<comment type="caution">
    <text evidence="2">The sequence shown here is derived from an EMBL/GenBank/DDBJ whole genome shotgun (WGS) entry which is preliminary data.</text>
</comment>
<feature type="domain" description="Helicase ATP-binding" evidence="1">
    <location>
        <begin position="14"/>
        <end position="178"/>
    </location>
</feature>
<dbReference type="HOGENOM" id="CLU_029251_0_0_9"/>
<dbReference type="EMBL" id="AGXA01000034">
    <property type="protein sequence ID" value="EKU92848.1"/>
    <property type="molecule type" value="Genomic_DNA"/>
</dbReference>
<dbReference type="PANTHER" id="PTHR10799">
    <property type="entry name" value="SNF2/RAD54 HELICASE FAMILY"/>
    <property type="match status" value="1"/>
</dbReference>
<dbReference type="eggNOG" id="COG0553">
    <property type="taxonomic scope" value="Bacteria"/>
</dbReference>
<dbReference type="SUPFAM" id="SSF52540">
    <property type="entry name" value="P-loop containing nucleoside triphosphate hydrolases"/>
    <property type="match status" value="2"/>
</dbReference>
<dbReference type="Pfam" id="PF00176">
    <property type="entry name" value="SNF2-rel_dom"/>
    <property type="match status" value="1"/>
</dbReference>
<protein>
    <recommendedName>
        <fullName evidence="1">Helicase ATP-binding domain-containing protein</fullName>
    </recommendedName>
</protein>
<name>K9E858_9LACT</name>
<reference evidence="2 3" key="1">
    <citation type="submission" date="2012-09" db="EMBL/GenBank/DDBJ databases">
        <title>The Genome Sequence of Alloiococcus otitis ATCC 51267.</title>
        <authorList>
            <consortium name="The Broad Institute Genome Sequencing Platform"/>
            <person name="Earl A."/>
            <person name="Ward D."/>
            <person name="Feldgarden M."/>
            <person name="Gevers D."/>
            <person name="Huys G."/>
            <person name="Walker B."/>
            <person name="Young S.K."/>
            <person name="Zeng Q."/>
            <person name="Gargeya S."/>
            <person name="Fitzgerald M."/>
            <person name="Haas B."/>
            <person name="Abouelleil A."/>
            <person name="Alvarado L."/>
            <person name="Arachchi H.M."/>
            <person name="Berlin A.M."/>
            <person name="Chapman S.B."/>
            <person name="Goldberg J."/>
            <person name="Griggs A."/>
            <person name="Gujja S."/>
            <person name="Hansen M."/>
            <person name="Howarth C."/>
            <person name="Imamovic A."/>
            <person name="Larimer J."/>
            <person name="McCowen C."/>
            <person name="Montmayeur A."/>
            <person name="Murphy C."/>
            <person name="Neiman D."/>
            <person name="Pearson M."/>
            <person name="Priest M."/>
            <person name="Roberts A."/>
            <person name="Saif S."/>
            <person name="Shea T."/>
            <person name="Sisk P."/>
            <person name="Sykes S."/>
            <person name="Wortman J."/>
            <person name="Nusbaum C."/>
            <person name="Birren B."/>
        </authorList>
    </citation>
    <scope>NUCLEOTIDE SEQUENCE [LARGE SCALE GENOMIC DNA]</scope>
    <source>
        <strain evidence="2 3">ATCC 51267</strain>
    </source>
</reference>
<dbReference type="InterPro" id="IPR014001">
    <property type="entry name" value="Helicase_ATP-bd"/>
</dbReference>
<proteinExistence type="predicted"/>
<dbReference type="Gene3D" id="3.40.50.300">
    <property type="entry name" value="P-loop containing nucleotide triphosphate hydrolases"/>
    <property type="match status" value="1"/>
</dbReference>
<dbReference type="STRING" id="883081.HMPREF9698_01601"/>
<dbReference type="InterPro" id="IPR038718">
    <property type="entry name" value="SNF2-like_sf"/>
</dbReference>
<sequence>MSTVTLHDYQVRCVDFILDHPASLLLLDMGLGKTLITLKVIETLKHMFGQEYKVLVIAPLSVAKHTWPAEIENFDFNLTYTKVLGSKQARQQALEEDVDLYLINRENVTWLVNHYGANWPFDFIVIDELSSFKSSKSKRFRSLKKVRGRAKRFIGLTGTPAPNNLMDLWPQVYLADGGKRLGRTITQYRQQYFYPEISNGHVVYQYGLKDGAEDQIYEQIQDISLSMKAKDVLDLPKRVDNVIKVDLTDNEWDLYRTLKRDFLAVLDGQDIEAVNSAVLSGKLLQLANGSIYDTDGKSVQVHEQKLDVLERIIEDSQGEPVLVFYQFKHDLDNIKTRFPEAQELGDNIEAWNNKQIPLLLAHPQSAGHGLNLQRGGHIIVWFGLNWSLEYYQQANARLDRQGQDKPVIIHHLVAKDTIDEAVMESLKDKDMNQEKLIQAVKAEMEVV</sequence>
<dbReference type="AlphaFoldDB" id="K9E858"/>